<name>A0A370Q8I9_9FLAO</name>
<dbReference type="InterPro" id="IPR004143">
    <property type="entry name" value="BPL_LPL_catalytic"/>
</dbReference>
<dbReference type="PANTHER" id="PTHR12835:SF5">
    <property type="entry name" value="BIOTIN--PROTEIN LIGASE"/>
    <property type="match status" value="1"/>
</dbReference>
<organism evidence="3 4">
    <name type="scientific">Marinirhabdus gelatinilytica</name>
    <dbReference type="NCBI Taxonomy" id="1703343"/>
    <lineage>
        <taxon>Bacteria</taxon>
        <taxon>Pseudomonadati</taxon>
        <taxon>Bacteroidota</taxon>
        <taxon>Flavobacteriia</taxon>
        <taxon>Flavobacteriales</taxon>
        <taxon>Flavobacteriaceae</taxon>
    </lineage>
</organism>
<dbReference type="Proteomes" id="UP000255317">
    <property type="component" value="Unassembled WGS sequence"/>
</dbReference>
<dbReference type="InterPro" id="IPR004408">
    <property type="entry name" value="Biotin_CoA_COase_ligase"/>
</dbReference>
<dbReference type="PROSITE" id="PS51733">
    <property type="entry name" value="BPL_LPL_CATALYTIC"/>
    <property type="match status" value="1"/>
</dbReference>
<dbReference type="Pfam" id="PF03099">
    <property type="entry name" value="BPL_LplA_LipB"/>
    <property type="match status" value="1"/>
</dbReference>
<comment type="caution">
    <text evidence="3">The sequence shown here is derived from an EMBL/GenBank/DDBJ whole genome shotgun (WGS) entry which is preliminary data.</text>
</comment>
<evidence type="ECO:0000313" key="4">
    <source>
        <dbReference type="Proteomes" id="UP000255317"/>
    </source>
</evidence>
<reference evidence="3 4" key="1">
    <citation type="submission" date="2018-07" db="EMBL/GenBank/DDBJ databases">
        <title>Genomic Encyclopedia of Type Strains, Phase IV (KMG-IV): sequencing the most valuable type-strain genomes for metagenomic binning, comparative biology and taxonomic classification.</title>
        <authorList>
            <person name="Goeker M."/>
        </authorList>
    </citation>
    <scope>NUCLEOTIDE SEQUENCE [LARGE SCALE GENOMIC DNA]</scope>
    <source>
        <strain evidence="3 4">DSM 101478</strain>
    </source>
</reference>
<feature type="domain" description="BPL/LPL catalytic" evidence="2">
    <location>
        <begin position="1"/>
        <end position="177"/>
    </location>
</feature>
<accession>A0A370Q8I9</accession>
<evidence type="ECO:0000256" key="1">
    <source>
        <dbReference type="ARBA" id="ARBA00022598"/>
    </source>
</evidence>
<dbReference type="RefSeq" id="WP_170134770.1">
    <property type="nucleotide sequence ID" value="NZ_QRAO01000004.1"/>
</dbReference>
<dbReference type="NCBIfam" id="TIGR00121">
    <property type="entry name" value="birA_ligase"/>
    <property type="match status" value="1"/>
</dbReference>
<dbReference type="GO" id="GO:0004077">
    <property type="term" value="F:biotin--[biotin carboxyl-carrier protein] ligase activity"/>
    <property type="evidence" value="ECO:0007669"/>
    <property type="project" value="InterPro"/>
</dbReference>
<dbReference type="PANTHER" id="PTHR12835">
    <property type="entry name" value="BIOTIN PROTEIN LIGASE"/>
    <property type="match status" value="1"/>
</dbReference>
<evidence type="ECO:0000259" key="2">
    <source>
        <dbReference type="PROSITE" id="PS51733"/>
    </source>
</evidence>
<gene>
    <name evidence="3" type="ORF">C8D94_10464</name>
</gene>
<dbReference type="EMBL" id="QRAO01000004">
    <property type="protein sequence ID" value="RDK84692.1"/>
    <property type="molecule type" value="Genomic_DNA"/>
</dbReference>
<keyword evidence="4" id="KW-1185">Reference proteome</keyword>
<proteinExistence type="predicted"/>
<dbReference type="CDD" id="cd16442">
    <property type="entry name" value="BPL"/>
    <property type="match status" value="1"/>
</dbReference>
<dbReference type="InterPro" id="IPR045864">
    <property type="entry name" value="aa-tRNA-synth_II/BPL/LPL"/>
</dbReference>
<dbReference type="SUPFAM" id="SSF55681">
    <property type="entry name" value="Class II aaRS and biotin synthetases"/>
    <property type="match status" value="1"/>
</dbReference>
<dbReference type="AlphaFoldDB" id="A0A370Q8I9"/>
<sequence length="243" mass="26530">MDIIKLNAIPSTNSYLRELVARGQVGDELVVTATTQQEGRGQHGSVWQSQAGKSLACSLFKRFSGLRATEQFLLNMLVSQGVVDALKVLEIPKVAIKWPNDIMSQGKKVAGILIENQLKGSEISSGIIGIGLNVNETFFEGLPQASSLKLITGKTFTIDEVVHTVATLVFERLKGMPCATFGTVQQDYHDLLFKRNVVSTFQTEAGLKINGIILGVSPLGKLRVSHEDDTIVEYGLKEIKLLF</sequence>
<dbReference type="GO" id="GO:0005737">
    <property type="term" value="C:cytoplasm"/>
    <property type="evidence" value="ECO:0007669"/>
    <property type="project" value="TreeGrafter"/>
</dbReference>
<evidence type="ECO:0000313" key="3">
    <source>
        <dbReference type="EMBL" id="RDK84692.1"/>
    </source>
</evidence>
<protein>
    <submittedName>
        <fullName evidence="3">BirA family biotin operon repressor/biotin-[acetyl-CoA-carboxylase] ligase</fullName>
    </submittedName>
</protein>
<keyword evidence="1 3" id="KW-0436">Ligase</keyword>
<dbReference type="Gene3D" id="3.30.930.10">
    <property type="entry name" value="Bira Bifunctional Protein, Domain 2"/>
    <property type="match status" value="1"/>
</dbReference>